<gene>
    <name evidence="3" type="ORF">WKW82_23775</name>
</gene>
<name>A0ABU8WQ63_9BURK</name>
<sequence>MQRRNVMIAGGLTLATVATPALAQKVAHPHAGAPGQWRLIGTTHANHTIDHDGIVVAGPFDNFRRIKFKVTDASLNLYRLVVTYDNGAPDKIEVRQNIPRGGESRVIDLRGAGKRSVRRIDFWYDTKELLNGRADVTVFGMA</sequence>
<dbReference type="Pfam" id="PF10807">
    <property type="entry name" value="DUF2541"/>
    <property type="match status" value="1"/>
</dbReference>
<evidence type="ECO:0000256" key="2">
    <source>
        <dbReference type="SAM" id="SignalP"/>
    </source>
</evidence>
<dbReference type="EMBL" id="JBBKZT010000011">
    <property type="protein sequence ID" value="MEJ8849686.1"/>
    <property type="molecule type" value="Genomic_DNA"/>
</dbReference>
<comment type="caution">
    <text evidence="3">The sequence shown here is derived from an EMBL/GenBank/DDBJ whole genome shotgun (WGS) entry which is preliminary data.</text>
</comment>
<evidence type="ECO:0000313" key="4">
    <source>
        <dbReference type="Proteomes" id="UP001385892"/>
    </source>
</evidence>
<keyword evidence="4" id="KW-1185">Reference proteome</keyword>
<dbReference type="RefSeq" id="WP_340344807.1">
    <property type="nucleotide sequence ID" value="NZ_JBBKZT010000011.1"/>
</dbReference>
<dbReference type="Proteomes" id="UP001385892">
    <property type="component" value="Unassembled WGS sequence"/>
</dbReference>
<proteinExistence type="predicted"/>
<feature type="chain" id="PRO_5046789025" evidence="2">
    <location>
        <begin position="24"/>
        <end position="142"/>
    </location>
</feature>
<feature type="signal peptide" evidence="2">
    <location>
        <begin position="1"/>
        <end position="23"/>
    </location>
</feature>
<dbReference type="InterPro" id="IPR020240">
    <property type="entry name" value="UPF0412_YaaI"/>
</dbReference>
<reference evidence="3 4" key="1">
    <citation type="submission" date="2024-03" db="EMBL/GenBank/DDBJ databases">
        <title>Novel species of the genus Variovorax.</title>
        <authorList>
            <person name="Liu Q."/>
            <person name="Xin Y.-H."/>
        </authorList>
    </citation>
    <scope>NUCLEOTIDE SEQUENCE [LARGE SCALE GENOMIC DNA]</scope>
    <source>
        <strain evidence="3 4">KACC 18900</strain>
    </source>
</reference>
<evidence type="ECO:0000313" key="3">
    <source>
        <dbReference type="EMBL" id="MEJ8849686.1"/>
    </source>
</evidence>
<accession>A0ABU8WQ63</accession>
<organism evidence="3 4">
    <name type="scientific">Variovorax rhizosphaerae</name>
    <dbReference type="NCBI Taxonomy" id="1836200"/>
    <lineage>
        <taxon>Bacteria</taxon>
        <taxon>Pseudomonadati</taxon>
        <taxon>Pseudomonadota</taxon>
        <taxon>Betaproteobacteria</taxon>
        <taxon>Burkholderiales</taxon>
        <taxon>Comamonadaceae</taxon>
        <taxon>Variovorax</taxon>
    </lineage>
</organism>
<keyword evidence="1 2" id="KW-0732">Signal</keyword>
<evidence type="ECO:0000256" key="1">
    <source>
        <dbReference type="ARBA" id="ARBA00022729"/>
    </source>
</evidence>
<protein>
    <submittedName>
        <fullName evidence="3">Uncharacterized protein</fullName>
    </submittedName>
</protein>